<sequence>MDSQSTDLMSCGIPVPNSPVTPTPVAVLNSMSKDDLTGSNHQNQKTAKKILLRQQQTAEYEVSKPRGVYYYDKVPIFFILQHLCTNEETIQYVPFALTNNHFHIRRKFIPCNMKGMNVSLLLLSLFSFFFFFFFFFFFPVLNFFF</sequence>
<keyword evidence="1" id="KW-1133">Transmembrane helix</keyword>
<dbReference type="AlphaFoldDB" id="A0A8D9BBX7"/>
<name>A0A8D9BBX7_9HEMI</name>
<dbReference type="EMBL" id="HBUF01618123">
    <property type="protein sequence ID" value="CAG6780377.1"/>
    <property type="molecule type" value="Transcribed_RNA"/>
</dbReference>
<evidence type="ECO:0000313" key="2">
    <source>
        <dbReference type="EMBL" id="CAG6780377.1"/>
    </source>
</evidence>
<keyword evidence="1" id="KW-0472">Membrane</keyword>
<evidence type="ECO:0000256" key="1">
    <source>
        <dbReference type="SAM" id="Phobius"/>
    </source>
</evidence>
<proteinExistence type="predicted"/>
<organism evidence="2">
    <name type="scientific">Cacopsylla melanoneura</name>
    <dbReference type="NCBI Taxonomy" id="428564"/>
    <lineage>
        <taxon>Eukaryota</taxon>
        <taxon>Metazoa</taxon>
        <taxon>Ecdysozoa</taxon>
        <taxon>Arthropoda</taxon>
        <taxon>Hexapoda</taxon>
        <taxon>Insecta</taxon>
        <taxon>Pterygota</taxon>
        <taxon>Neoptera</taxon>
        <taxon>Paraneoptera</taxon>
        <taxon>Hemiptera</taxon>
        <taxon>Sternorrhyncha</taxon>
        <taxon>Psylloidea</taxon>
        <taxon>Psyllidae</taxon>
        <taxon>Psyllinae</taxon>
        <taxon>Cacopsylla</taxon>
    </lineage>
</organism>
<accession>A0A8D9BBX7</accession>
<reference evidence="2" key="1">
    <citation type="submission" date="2021-05" db="EMBL/GenBank/DDBJ databases">
        <authorList>
            <person name="Alioto T."/>
            <person name="Alioto T."/>
            <person name="Gomez Garrido J."/>
        </authorList>
    </citation>
    <scope>NUCLEOTIDE SEQUENCE</scope>
</reference>
<protein>
    <submittedName>
        <fullName evidence="2">Uncharacterized protein</fullName>
    </submittedName>
</protein>
<dbReference type="EMBL" id="HBUF01618122">
    <property type="protein sequence ID" value="CAG6780376.1"/>
    <property type="molecule type" value="Transcribed_RNA"/>
</dbReference>
<keyword evidence="1" id="KW-0812">Transmembrane</keyword>
<feature type="transmembrane region" description="Helical" evidence="1">
    <location>
        <begin position="115"/>
        <end position="138"/>
    </location>
</feature>